<dbReference type="InterPro" id="IPR016024">
    <property type="entry name" value="ARM-type_fold"/>
</dbReference>
<reference evidence="2" key="1">
    <citation type="submission" date="2021-01" db="EMBL/GenBank/DDBJ databases">
        <title>Caligus Genome Assembly.</title>
        <authorList>
            <person name="Gallardo-Escarate C."/>
        </authorList>
    </citation>
    <scope>NUCLEOTIDE SEQUENCE [LARGE SCALE GENOMIC DNA]</scope>
</reference>
<dbReference type="SUPFAM" id="SSF48371">
    <property type="entry name" value="ARM repeat"/>
    <property type="match status" value="1"/>
</dbReference>
<dbReference type="AlphaFoldDB" id="A0A7T8JUF6"/>
<gene>
    <name evidence="1" type="ORF">FKW44_023843</name>
</gene>
<feature type="non-terminal residue" evidence="1">
    <location>
        <position position="1"/>
    </location>
</feature>
<proteinExistence type="predicted"/>
<name>A0A7T8JUF6_CALRO</name>
<dbReference type="EMBL" id="CP045907">
    <property type="protein sequence ID" value="QQP35577.1"/>
    <property type="molecule type" value="Genomic_DNA"/>
</dbReference>
<dbReference type="InterPro" id="IPR011989">
    <property type="entry name" value="ARM-like"/>
</dbReference>
<evidence type="ECO:0000313" key="2">
    <source>
        <dbReference type="Proteomes" id="UP000595437"/>
    </source>
</evidence>
<feature type="non-terminal residue" evidence="1">
    <location>
        <position position="139"/>
    </location>
</feature>
<sequence>PEEDSLDVPLSKAVLKTLQALSDNVPYHKLRPGLLTALKDKAISYVSSSPTFIIQVAGLSVLSSILTEQAGHPETFGAFGELYELSLRLSGTANENNVRYVALHNLGALCEVDTDKYLDCIDGILPRIRSCLEDSDESI</sequence>
<protein>
    <submittedName>
        <fullName evidence="1">HEAT repeat containing 6like</fullName>
    </submittedName>
</protein>
<accession>A0A7T8JUF6</accession>
<organism evidence="1 2">
    <name type="scientific">Caligus rogercresseyi</name>
    <name type="common">Sea louse</name>
    <dbReference type="NCBI Taxonomy" id="217165"/>
    <lineage>
        <taxon>Eukaryota</taxon>
        <taxon>Metazoa</taxon>
        <taxon>Ecdysozoa</taxon>
        <taxon>Arthropoda</taxon>
        <taxon>Crustacea</taxon>
        <taxon>Multicrustacea</taxon>
        <taxon>Hexanauplia</taxon>
        <taxon>Copepoda</taxon>
        <taxon>Siphonostomatoida</taxon>
        <taxon>Caligidae</taxon>
        <taxon>Caligus</taxon>
    </lineage>
</organism>
<dbReference type="OrthoDB" id="66533at2759"/>
<keyword evidence="2" id="KW-1185">Reference proteome</keyword>
<evidence type="ECO:0000313" key="1">
    <source>
        <dbReference type="EMBL" id="QQP35577.1"/>
    </source>
</evidence>
<dbReference type="Gene3D" id="1.25.10.10">
    <property type="entry name" value="Leucine-rich Repeat Variant"/>
    <property type="match status" value="1"/>
</dbReference>
<dbReference type="Proteomes" id="UP000595437">
    <property type="component" value="Chromosome 18"/>
</dbReference>